<dbReference type="Proteomes" id="UP001523392">
    <property type="component" value="Unassembled WGS sequence"/>
</dbReference>
<protein>
    <submittedName>
        <fullName evidence="2">CHAP domain-containing protein</fullName>
    </submittedName>
</protein>
<organism evidence="2 3">
    <name type="scientific">Siccirubricoccus soli</name>
    <dbReference type="NCBI Taxonomy" id="2899147"/>
    <lineage>
        <taxon>Bacteria</taxon>
        <taxon>Pseudomonadati</taxon>
        <taxon>Pseudomonadota</taxon>
        <taxon>Alphaproteobacteria</taxon>
        <taxon>Acetobacterales</taxon>
        <taxon>Roseomonadaceae</taxon>
        <taxon>Siccirubricoccus</taxon>
    </lineage>
</organism>
<feature type="domain" description="Peptidase C51" evidence="1">
    <location>
        <begin position="19"/>
        <end position="143"/>
    </location>
</feature>
<dbReference type="Pfam" id="PF05257">
    <property type="entry name" value="CHAP"/>
    <property type="match status" value="1"/>
</dbReference>
<accession>A0ABT1D7X8</accession>
<dbReference type="Gene3D" id="3.90.1720.10">
    <property type="entry name" value="endopeptidase domain like (from Nostoc punctiforme)"/>
    <property type="match status" value="1"/>
</dbReference>
<dbReference type="PROSITE" id="PS51257">
    <property type="entry name" value="PROKAR_LIPOPROTEIN"/>
    <property type="match status" value="1"/>
</dbReference>
<evidence type="ECO:0000313" key="2">
    <source>
        <dbReference type="EMBL" id="MCO6418044.1"/>
    </source>
</evidence>
<dbReference type="InterPro" id="IPR038765">
    <property type="entry name" value="Papain-like_cys_pep_sf"/>
</dbReference>
<comment type="caution">
    <text evidence="2">The sequence shown here is derived from an EMBL/GenBank/DDBJ whole genome shotgun (WGS) entry which is preliminary data.</text>
</comment>
<keyword evidence="3" id="KW-1185">Reference proteome</keyword>
<evidence type="ECO:0000313" key="3">
    <source>
        <dbReference type="Proteomes" id="UP001523392"/>
    </source>
</evidence>
<dbReference type="PROSITE" id="PS50911">
    <property type="entry name" value="CHAP"/>
    <property type="match status" value="1"/>
</dbReference>
<name>A0ABT1D7X8_9PROT</name>
<dbReference type="RefSeq" id="WP_252954673.1">
    <property type="nucleotide sequence ID" value="NZ_JAFIRR010000113.1"/>
</dbReference>
<proteinExistence type="predicted"/>
<evidence type="ECO:0000259" key="1">
    <source>
        <dbReference type="PROSITE" id="PS50911"/>
    </source>
</evidence>
<sequence>MPERQGRDESWVRRGVLAAPLLLAACGTGRRVPAPTGAVGEWSCVPYARHRSGIPLRGDAWQWWEAAAGQYRREHRPLPGSVLVLMRTRRLPQGHLSVVSRVISAREIRVDHANWASGAAKGRVAVDQPVLDVSPENDWSLVRVWYPRVNDFGASRYPAYGFIAAT</sequence>
<reference evidence="2 3" key="1">
    <citation type="submission" date="2021-12" db="EMBL/GenBank/DDBJ databases">
        <title>Siccirubricoccus leaddurans sp. nov., a high concentration Zn2+ tolerance bacterium.</title>
        <authorList>
            <person name="Cao Y."/>
        </authorList>
    </citation>
    <scope>NUCLEOTIDE SEQUENCE [LARGE SCALE GENOMIC DNA]</scope>
    <source>
        <strain evidence="2 3">KC 17139</strain>
    </source>
</reference>
<dbReference type="InterPro" id="IPR007921">
    <property type="entry name" value="CHAP_dom"/>
</dbReference>
<dbReference type="EMBL" id="JAFIRR010000113">
    <property type="protein sequence ID" value="MCO6418044.1"/>
    <property type="molecule type" value="Genomic_DNA"/>
</dbReference>
<gene>
    <name evidence="2" type="ORF">JYK14_18025</name>
</gene>
<dbReference type="SUPFAM" id="SSF54001">
    <property type="entry name" value="Cysteine proteinases"/>
    <property type="match status" value="1"/>
</dbReference>